<dbReference type="OrthoDB" id="489858at2"/>
<reference evidence="4 5" key="1">
    <citation type="submission" date="2012-06" db="EMBL/GenBank/DDBJ databases">
        <title>Finished chromosome of genome of Microcoleus sp. PCC 7113.</title>
        <authorList>
            <consortium name="US DOE Joint Genome Institute"/>
            <person name="Gugger M."/>
            <person name="Coursin T."/>
            <person name="Rippka R."/>
            <person name="Tandeau De Marsac N."/>
            <person name="Huntemann M."/>
            <person name="Wei C.-L."/>
            <person name="Han J."/>
            <person name="Detter J.C."/>
            <person name="Han C."/>
            <person name="Tapia R."/>
            <person name="Chen A."/>
            <person name="Kyrpides N."/>
            <person name="Mavromatis K."/>
            <person name="Markowitz V."/>
            <person name="Szeto E."/>
            <person name="Ivanova N."/>
            <person name="Pagani I."/>
            <person name="Pati A."/>
            <person name="Goodwin L."/>
            <person name="Nordberg H.P."/>
            <person name="Cantor M.N."/>
            <person name="Hua S.X."/>
            <person name="Woyke T."/>
            <person name="Kerfeld C.A."/>
        </authorList>
    </citation>
    <scope>NUCLEOTIDE SEQUENCE [LARGE SCALE GENOMIC DNA]</scope>
    <source>
        <strain evidence="4 5">PCC 7113</strain>
    </source>
</reference>
<dbReference type="KEGG" id="mic:Mic7113_1945"/>
<keyword evidence="5" id="KW-1185">Reference proteome</keyword>
<dbReference type="InterPro" id="IPR011528">
    <property type="entry name" value="NERD"/>
</dbReference>
<keyword evidence="2" id="KW-0812">Transmembrane</keyword>
<dbReference type="HOGENOM" id="CLU_1041372_0_0_3"/>
<evidence type="ECO:0000313" key="4">
    <source>
        <dbReference type="EMBL" id="AFZ17795.1"/>
    </source>
</evidence>
<feature type="transmembrane region" description="Helical" evidence="2">
    <location>
        <begin position="61"/>
        <end position="81"/>
    </location>
</feature>
<organism evidence="4 5">
    <name type="scientific">Allocoleopsis franciscana PCC 7113</name>
    <dbReference type="NCBI Taxonomy" id="1173027"/>
    <lineage>
        <taxon>Bacteria</taxon>
        <taxon>Bacillati</taxon>
        <taxon>Cyanobacteriota</taxon>
        <taxon>Cyanophyceae</taxon>
        <taxon>Coleofasciculales</taxon>
        <taxon>Coleofasciculaceae</taxon>
        <taxon>Allocoleopsis</taxon>
        <taxon>Allocoleopsis franciscana</taxon>
    </lineage>
</organism>
<dbReference type="RefSeq" id="WP_015181947.1">
    <property type="nucleotide sequence ID" value="NC_019738.1"/>
</dbReference>
<feature type="compositionally biased region" description="Basic residues" evidence="1">
    <location>
        <begin position="104"/>
        <end position="116"/>
    </location>
</feature>
<feature type="region of interest" description="Disordered" evidence="1">
    <location>
        <begin position="88"/>
        <end position="127"/>
    </location>
</feature>
<evidence type="ECO:0000259" key="3">
    <source>
        <dbReference type="Pfam" id="PF08378"/>
    </source>
</evidence>
<feature type="domain" description="NERD" evidence="3">
    <location>
        <begin position="129"/>
        <end position="233"/>
    </location>
</feature>
<protein>
    <recommendedName>
        <fullName evidence="3">NERD domain-containing protein</fullName>
    </recommendedName>
</protein>
<keyword evidence="2" id="KW-1133">Transmembrane helix</keyword>
<dbReference type="AlphaFoldDB" id="K9WBN0"/>
<sequence length="267" mass="30406">MFKNIKERVLAVFAPSPTDNSNQTAARQRRYDALIQFAQAGFTLLIGFWIAPLFYEQEMLVIVAAGVCSVPFVIQGFKLLFSNTPEMKSTTTNPSPSLVVQSRRASKLPRSQRRNARIQQTPQAVAPNHQSEDAIGILLSDLQQQGWKMKYNLPIPNLGEVDVFLQSPNKNYFIVNFQSYRGEVFFDEGILKRRDWKGISHFEQDLLQQMMAQSLALQTMKRLRSVTSVLCFSESTLSIETVNNKALDVYVVKKESLVRKLLRLDRG</sequence>
<proteinExistence type="predicted"/>
<name>K9WBN0_9CYAN</name>
<keyword evidence="2" id="KW-0472">Membrane</keyword>
<feature type="compositionally biased region" description="Polar residues" evidence="1">
    <location>
        <begin position="88"/>
        <end position="100"/>
    </location>
</feature>
<evidence type="ECO:0000256" key="1">
    <source>
        <dbReference type="SAM" id="MobiDB-lite"/>
    </source>
</evidence>
<gene>
    <name evidence="4" type="ORF">Mic7113_1945</name>
</gene>
<evidence type="ECO:0000313" key="5">
    <source>
        <dbReference type="Proteomes" id="UP000010471"/>
    </source>
</evidence>
<accession>K9WBN0</accession>
<dbReference type="EMBL" id="CP003630">
    <property type="protein sequence ID" value="AFZ17795.1"/>
    <property type="molecule type" value="Genomic_DNA"/>
</dbReference>
<evidence type="ECO:0000256" key="2">
    <source>
        <dbReference type="SAM" id="Phobius"/>
    </source>
</evidence>
<feature type="transmembrane region" description="Helical" evidence="2">
    <location>
        <begin position="33"/>
        <end position="55"/>
    </location>
</feature>
<dbReference type="Proteomes" id="UP000010471">
    <property type="component" value="Chromosome"/>
</dbReference>
<dbReference type="Pfam" id="PF08378">
    <property type="entry name" value="NERD"/>
    <property type="match status" value="1"/>
</dbReference>